<dbReference type="Pfam" id="PF00628">
    <property type="entry name" value="PHD"/>
    <property type="match status" value="1"/>
</dbReference>
<keyword evidence="6" id="KW-0862">Zinc</keyword>
<keyword evidence="4" id="KW-0479">Metal-binding</keyword>
<organism evidence="11 12">
    <name type="scientific">Cherax quadricarinatus</name>
    <name type="common">Australian red claw crayfish</name>
    <dbReference type="NCBI Taxonomy" id="27406"/>
    <lineage>
        <taxon>Eukaryota</taxon>
        <taxon>Metazoa</taxon>
        <taxon>Ecdysozoa</taxon>
        <taxon>Arthropoda</taxon>
        <taxon>Crustacea</taxon>
        <taxon>Multicrustacea</taxon>
        <taxon>Malacostraca</taxon>
        <taxon>Eumalacostraca</taxon>
        <taxon>Eucarida</taxon>
        <taxon>Decapoda</taxon>
        <taxon>Pleocyemata</taxon>
        <taxon>Astacidea</taxon>
        <taxon>Parastacoidea</taxon>
        <taxon>Parastacidae</taxon>
        <taxon>Cherax</taxon>
    </lineage>
</organism>
<comment type="caution">
    <text evidence="11">The sequence shown here is derived from an EMBL/GenBank/DDBJ whole genome shotgun (WGS) entry which is preliminary data.</text>
</comment>
<feature type="domain" description="PHD-type" evidence="10">
    <location>
        <begin position="167"/>
        <end position="223"/>
    </location>
</feature>
<dbReference type="PROSITE" id="PS01359">
    <property type="entry name" value="ZF_PHD_1"/>
    <property type="match status" value="1"/>
</dbReference>
<feature type="region of interest" description="Disordered" evidence="9">
    <location>
        <begin position="55"/>
        <end position="157"/>
    </location>
</feature>
<feature type="compositionally biased region" description="Basic residues" evidence="9">
    <location>
        <begin position="339"/>
        <end position="348"/>
    </location>
</feature>
<dbReference type="SUPFAM" id="SSF57903">
    <property type="entry name" value="FYVE/PHD zinc finger"/>
    <property type="match status" value="1"/>
</dbReference>
<dbReference type="EMBL" id="JARKIK010000023">
    <property type="protein sequence ID" value="KAK8744145.1"/>
    <property type="molecule type" value="Genomic_DNA"/>
</dbReference>
<dbReference type="CDD" id="cd15501">
    <property type="entry name" value="PHD_Int12"/>
    <property type="match status" value="1"/>
</dbReference>
<dbReference type="GO" id="GO:0032039">
    <property type="term" value="C:integrator complex"/>
    <property type="evidence" value="ECO:0007669"/>
    <property type="project" value="UniProtKB-ARBA"/>
</dbReference>
<reference evidence="11 12" key="1">
    <citation type="journal article" date="2024" name="BMC Genomics">
        <title>Genome assembly of redclaw crayfish (Cherax quadricarinatus) provides insights into its immune adaptation and hypoxia tolerance.</title>
        <authorList>
            <person name="Liu Z."/>
            <person name="Zheng J."/>
            <person name="Li H."/>
            <person name="Fang K."/>
            <person name="Wang S."/>
            <person name="He J."/>
            <person name="Zhou D."/>
            <person name="Weng S."/>
            <person name="Chi M."/>
            <person name="Gu Z."/>
            <person name="He J."/>
            <person name="Li F."/>
            <person name="Wang M."/>
        </authorList>
    </citation>
    <scope>NUCLEOTIDE SEQUENCE [LARGE SCALE GENOMIC DNA]</scope>
    <source>
        <strain evidence="11">ZL_2023a</strain>
    </source>
</reference>
<feature type="compositionally biased region" description="Polar residues" evidence="9">
    <location>
        <begin position="265"/>
        <end position="280"/>
    </location>
</feature>
<sequence length="355" mass="38601">FTRAMILKGKYVCRSSSGMANLELDPLFRRGLRLLHSRSRDSVDQLKAIVDEAVRQRQGKTIPPMSKDPFSLRRESPIPRSKPGSPIPVSISKREEIKKDMERKLSMRDDDMIMPKRPRLDSPSAFKSHTPSPTPSIKSESSSRSRKSDESESDTDMNDLAMEIMDEVNCTVCKSFEVSPRNRLVECQECHSLYHQECHKPLVTDQEVNDPRLVWYCAKCTKTLKKQTAMVNTSGSSSLSGTRGVGGGGIPSMSSGGKSGGSHSRPTTSPPTKGLSSLSRLSPFANLSSASGRNLGGSNNSGGNNNGSNKSSLSSSSSSSSGKSSAPSNSMISAERRMHLMKKKAAAKMAEKRKL</sequence>
<evidence type="ECO:0000256" key="3">
    <source>
        <dbReference type="ARBA" id="ARBA00016814"/>
    </source>
</evidence>
<feature type="non-terminal residue" evidence="11">
    <location>
        <position position="1"/>
    </location>
</feature>
<evidence type="ECO:0000256" key="7">
    <source>
        <dbReference type="ARBA" id="ARBA00023242"/>
    </source>
</evidence>
<evidence type="ECO:0000256" key="4">
    <source>
        <dbReference type="ARBA" id="ARBA00022723"/>
    </source>
</evidence>
<feature type="compositionally biased region" description="Basic and acidic residues" evidence="9">
    <location>
        <begin position="141"/>
        <end position="150"/>
    </location>
</feature>
<keyword evidence="5 8" id="KW-0863">Zinc-finger</keyword>
<feature type="compositionally biased region" description="Basic and acidic residues" evidence="9">
    <location>
        <begin position="92"/>
        <end position="120"/>
    </location>
</feature>
<evidence type="ECO:0000313" key="11">
    <source>
        <dbReference type="EMBL" id="KAK8744145.1"/>
    </source>
</evidence>
<dbReference type="InterPro" id="IPR051776">
    <property type="entry name" value="Integrator_subunit_12"/>
</dbReference>
<name>A0AAW0XWV4_CHEQU</name>
<keyword evidence="12" id="KW-1185">Reference proteome</keyword>
<gene>
    <name evidence="11" type="ORF">OTU49_001021</name>
</gene>
<evidence type="ECO:0000256" key="8">
    <source>
        <dbReference type="PROSITE-ProRule" id="PRU00146"/>
    </source>
</evidence>
<dbReference type="InterPro" id="IPR019787">
    <property type="entry name" value="Znf_PHD-finger"/>
</dbReference>
<dbReference type="PANTHER" id="PTHR13415:SF2">
    <property type="entry name" value="INTEGRATOR COMPLEX SUBUNIT 12"/>
    <property type="match status" value="1"/>
</dbReference>
<evidence type="ECO:0000256" key="2">
    <source>
        <dbReference type="ARBA" id="ARBA00006009"/>
    </source>
</evidence>
<proteinExistence type="inferred from homology"/>
<dbReference type="InterPro" id="IPR019786">
    <property type="entry name" value="Zinc_finger_PHD-type_CS"/>
</dbReference>
<feature type="compositionally biased region" description="Low complexity" evidence="9">
    <location>
        <begin position="251"/>
        <end position="264"/>
    </location>
</feature>
<dbReference type="GO" id="GO:0160232">
    <property type="term" value="C:INTAC complex"/>
    <property type="evidence" value="ECO:0007669"/>
    <property type="project" value="UniProtKB-ARBA"/>
</dbReference>
<dbReference type="InterPro" id="IPR013083">
    <property type="entry name" value="Znf_RING/FYVE/PHD"/>
</dbReference>
<evidence type="ECO:0000313" key="12">
    <source>
        <dbReference type="Proteomes" id="UP001445076"/>
    </source>
</evidence>
<comment type="similarity">
    <text evidence="2">Belongs to the Integrator subunit 12 family.</text>
</comment>
<dbReference type="PROSITE" id="PS50016">
    <property type="entry name" value="ZF_PHD_2"/>
    <property type="match status" value="1"/>
</dbReference>
<dbReference type="SMART" id="SM00249">
    <property type="entry name" value="PHD"/>
    <property type="match status" value="1"/>
</dbReference>
<evidence type="ECO:0000256" key="6">
    <source>
        <dbReference type="ARBA" id="ARBA00022833"/>
    </source>
</evidence>
<evidence type="ECO:0000256" key="1">
    <source>
        <dbReference type="ARBA" id="ARBA00004123"/>
    </source>
</evidence>
<dbReference type="GO" id="GO:0034472">
    <property type="term" value="P:snRNA 3'-end processing"/>
    <property type="evidence" value="ECO:0007669"/>
    <property type="project" value="TreeGrafter"/>
</dbReference>
<dbReference type="PANTHER" id="PTHR13415">
    <property type="entry name" value="NUCLEAR FACTOR-RELATED"/>
    <property type="match status" value="1"/>
</dbReference>
<dbReference type="InterPro" id="IPR001965">
    <property type="entry name" value="Znf_PHD"/>
</dbReference>
<accession>A0AAW0XWV4</accession>
<keyword evidence="7" id="KW-0539">Nucleus</keyword>
<dbReference type="Proteomes" id="UP001445076">
    <property type="component" value="Unassembled WGS sequence"/>
</dbReference>
<comment type="subcellular location">
    <subcellularLocation>
        <location evidence="1">Nucleus</location>
    </subcellularLocation>
</comment>
<dbReference type="GO" id="GO:0160240">
    <property type="term" value="P:RNA polymerase II transcription initiation surveillance"/>
    <property type="evidence" value="ECO:0007669"/>
    <property type="project" value="UniProtKB-ARBA"/>
</dbReference>
<feature type="region of interest" description="Disordered" evidence="9">
    <location>
        <begin position="228"/>
        <end position="355"/>
    </location>
</feature>
<dbReference type="AlphaFoldDB" id="A0AAW0XWV4"/>
<evidence type="ECO:0000256" key="9">
    <source>
        <dbReference type="SAM" id="MobiDB-lite"/>
    </source>
</evidence>
<evidence type="ECO:0000259" key="10">
    <source>
        <dbReference type="PROSITE" id="PS50016"/>
    </source>
</evidence>
<dbReference type="InterPro" id="IPR039054">
    <property type="entry name" value="Int12_PHD"/>
</dbReference>
<dbReference type="GO" id="GO:0008270">
    <property type="term" value="F:zinc ion binding"/>
    <property type="evidence" value="ECO:0007669"/>
    <property type="project" value="UniProtKB-KW"/>
</dbReference>
<dbReference type="InterPro" id="IPR011011">
    <property type="entry name" value="Znf_FYVE_PHD"/>
</dbReference>
<evidence type="ECO:0000256" key="5">
    <source>
        <dbReference type="ARBA" id="ARBA00022771"/>
    </source>
</evidence>
<dbReference type="Gene3D" id="3.30.40.10">
    <property type="entry name" value="Zinc/RING finger domain, C3HC4 (zinc finger)"/>
    <property type="match status" value="1"/>
</dbReference>
<protein>
    <recommendedName>
        <fullName evidence="3">Integrator complex subunit 12</fullName>
    </recommendedName>
</protein>
<dbReference type="FunFam" id="3.30.40.10:FF:000101">
    <property type="entry name" value="Integrator complex subunit 12"/>
    <property type="match status" value="1"/>
</dbReference>
<feature type="compositionally biased region" description="Low complexity" evidence="9">
    <location>
        <begin position="286"/>
        <end position="330"/>
    </location>
</feature>